<organism evidence="1 2">
    <name type="scientific">Salinicola lusitanus</name>
    <dbReference type="NCBI Taxonomy" id="1949085"/>
    <lineage>
        <taxon>Bacteria</taxon>
        <taxon>Pseudomonadati</taxon>
        <taxon>Pseudomonadota</taxon>
        <taxon>Gammaproteobacteria</taxon>
        <taxon>Oceanospirillales</taxon>
        <taxon>Halomonadaceae</taxon>
        <taxon>Salinicola</taxon>
    </lineage>
</organism>
<evidence type="ECO:0000313" key="2">
    <source>
        <dbReference type="Proteomes" id="UP001453229"/>
    </source>
</evidence>
<sequence>MNTVTLTPTAIKHRADAAARIGSALAGITTVLLDDEIERGEGRPPRMTNFTRGNLFEALMALSDQATDLADSIDYLARHKQEGQS</sequence>
<protein>
    <submittedName>
        <fullName evidence="1">Uncharacterized protein</fullName>
    </submittedName>
</protein>
<keyword evidence="2" id="KW-1185">Reference proteome</keyword>
<evidence type="ECO:0000313" key="1">
    <source>
        <dbReference type="EMBL" id="XAD55826.1"/>
    </source>
</evidence>
<gene>
    <name evidence="1" type="ORF">AAGT95_07540</name>
</gene>
<name>A0ABZ3CX62_9GAMM</name>
<reference evidence="1 2" key="1">
    <citation type="submission" date="2024-04" db="EMBL/GenBank/DDBJ databases">
        <title>Salinicola lusitanus LLJ914,a marine bacterium isolated from the Okinawa Trough.</title>
        <authorList>
            <person name="Li J."/>
        </authorList>
    </citation>
    <scope>NUCLEOTIDE SEQUENCE [LARGE SCALE GENOMIC DNA]</scope>
    <source>
        <strain evidence="1 2">LLJ914</strain>
    </source>
</reference>
<accession>A0ABZ3CX62</accession>
<dbReference type="Proteomes" id="UP001453229">
    <property type="component" value="Chromosome"/>
</dbReference>
<proteinExistence type="predicted"/>
<dbReference type="EMBL" id="CP151919">
    <property type="protein sequence ID" value="XAD55826.1"/>
    <property type="molecule type" value="Genomic_DNA"/>
</dbReference>
<dbReference type="RefSeq" id="WP_342596078.1">
    <property type="nucleotide sequence ID" value="NZ_CP151919.1"/>
</dbReference>